<dbReference type="VEuPathDB" id="VectorBase:LLOJ006009"/>
<reference evidence="4" key="3">
    <citation type="submission" date="2020-05" db="UniProtKB">
        <authorList>
            <consortium name="EnsemblMetazoa"/>
        </authorList>
    </citation>
    <scope>IDENTIFICATION</scope>
    <source>
        <strain evidence="4">Jacobina</strain>
    </source>
</reference>
<evidence type="ECO:0000256" key="1">
    <source>
        <dbReference type="ARBA" id="ARBA00007993"/>
    </source>
</evidence>
<dbReference type="GO" id="GO:0016787">
    <property type="term" value="F:hydrolase activity"/>
    <property type="evidence" value="ECO:0007669"/>
    <property type="project" value="InterPro"/>
</dbReference>
<keyword evidence="5" id="KW-1185">Reference proteome</keyword>
<dbReference type="VEuPathDB" id="VectorBase:LLONM1_004625"/>
<dbReference type="InterPro" id="IPR051693">
    <property type="entry name" value="UPF0046_metallophosphoest"/>
</dbReference>
<dbReference type="EMBL" id="AJWK01019232">
    <property type="status" value="NOT_ANNOTATED_CDS"/>
    <property type="molecule type" value="Genomic_DNA"/>
</dbReference>
<protein>
    <recommendedName>
        <fullName evidence="2">Calcineurin-like phosphoesterase domain-containing protein</fullName>
    </recommendedName>
</protein>
<feature type="domain" description="Calcineurin-like phosphoesterase" evidence="2">
    <location>
        <begin position="43"/>
        <end position="271"/>
    </location>
</feature>
<evidence type="ECO:0000259" key="2">
    <source>
        <dbReference type="Pfam" id="PF00149"/>
    </source>
</evidence>
<dbReference type="Proteomes" id="UP000092461">
    <property type="component" value="Unassembled WGS sequence"/>
</dbReference>
<dbReference type="SUPFAM" id="SSF56300">
    <property type="entry name" value="Metallo-dependent phosphatases"/>
    <property type="match status" value="2"/>
</dbReference>
<dbReference type="InterPro" id="IPR004843">
    <property type="entry name" value="Calcineurin-like_PHP"/>
</dbReference>
<dbReference type="Gene3D" id="3.60.21.10">
    <property type="match status" value="2"/>
</dbReference>
<sequence length="432" mass="48247">MSISVHSLTENPTEAWAEISKAQRVIKIAVKPPSGPTPANKVRVVCMSDTHGLTPYIKFDIPDGDIFVHAGDFTRCGNYDEVVEFNTWLGKLPHRHKLVVAGNHELSFDETFQTVHSLSSERRKHTGTTLIDDIPTLGNTKENLVEAIRTQNVKKQLTNCVYLQENAQNSLFRKHYLVTQDEEIELYGLKFYGTPWQPEFCKWAFNLPRGDPCLAKWNAIPTGVDVLISHTPPLGHGDLCCSGVRAGCVELLSSVQQRIKPRYHVFGHIHEGYGVTSDGKIIFINASTCDINYLPNNPPDEEIELYGLKFYGTPWQPEFCKWAFNLPRGDPCLAKWNAIPTGVDVLISHTPPLGHGDLCCSGVRAGCVELLSSVQQRIKPRYHVFGHIHEGYGVTSDGKIIFINASTCDINYLPNNPPVVFDITLPAGYKRD</sequence>
<dbReference type="PANTHER" id="PTHR12905:SF0">
    <property type="entry name" value="CALCINEURIN-LIKE PHOSPHOESTERASE DOMAIN-CONTAINING PROTEIN"/>
    <property type="match status" value="1"/>
</dbReference>
<reference evidence="3" key="2">
    <citation type="journal article" date="2020" name="BMC">
        <title>Leishmania infection induces a limited differential gene expression in the sand fly midgut.</title>
        <authorList>
            <person name="Coutinho-Abreu I.V."/>
            <person name="Serafim T.D."/>
            <person name="Meneses C."/>
            <person name="Kamhawi S."/>
            <person name="Oliveira F."/>
            <person name="Valenzuela J.G."/>
        </authorList>
    </citation>
    <scope>NUCLEOTIDE SEQUENCE</scope>
    <source>
        <strain evidence="3">Jacobina</strain>
        <tissue evidence="3">Midgut</tissue>
    </source>
</reference>
<proteinExistence type="inferred from homology"/>
<accession>A0A1B0EYM0</accession>
<evidence type="ECO:0000313" key="5">
    <source>
        <dbReference type="Proteomes" id="UP000092461"/>
    </source>
</evidence>
<organism evidence="4 5">
    <name type="scientific">Lutzomyia longipalpis</name>
    <name type="common">Sand fly</name>
    <dbReference type="NCBI Taxonomy" id="7200"/>
    <lineage>
        <taxon>Eukaryota</taxon>
        <taxon>Metazoa</taxon>
        <taxon>Ecdysozoa</taxon>
        <taxon>Arthropoda</taxon>
        <taxon>Hexapoda</taxon>
        <taxon>Insecta</taxon>
        <taxon>Pterygota</taxon>
        <taxon>Neoptera</taxon>
        <taxon>Endopterygota</taxon>
        <taxon>Diptera</taxon>
        <taxon>Nematocera</taxon>
        <taxon>Psychodoidea</taxon>
        <taxon>Psychodidae</taxon>
        <taxon>Lutzomyia</taxon>
        <taxon>Lutzomyia</taxon>
    </lineage>
</organism>
<reference evidence="5" key="1">
    <citation type="submission" date="2012-05" db="EMBL/GenBank/DDBJ databases">
        <title>Whole Genome Assembly of Lutzomyia longipalpis.</title>
        <authorList>
            <person name="Richards S."/>
            <person name="Qu C."/>
            <person name="Dillon R."/>
            <person name="Worley K."/>
            <person name="Scherer S."/>
            <person name="Batterton M."/>
            <person name="Taylor A."/>
            <person name="Hawes A."/>
            <person name="Hernandez B."/>
            <person name="Kovar C."/>
            <person name="Mandapat C."/>
            <person name="Pham C."/>
            <person name="Qu C."/>
            <person name="Jing C."/>
            <person name="Bess C."/>
            <person name="Bandaranaike D."/>
            <person name="Ngo D."/>
            <person name="Ongeri F."/>
            <person name="Arias F."/>
            <person name="Lara F."/>
            <person name="Weissenberger G."/>
            <person name="Kamau G."/>
            <person name="Han H."/>
            <person name="Shen H."/>
            <person name="Dinh H."/>
            <person name="Khalil I."/>
            <person name="Jones J."/>
            <person name="Shafer J."/>
            <person name="Jayaseelan J."/>
            <person name="Quiroz J."/>
            <person name="Blankenburg K."/>
            <person name="Nguyen L."/>
            <person name="Jackson L."/>
            <person name="Francisco L."/>
            <person name="Tang L.-Y."/>
            <person name="Pu L.-L."/>
            <person name="Perales L."/>
            <person name="Lorensuhewa L."/>
            <person name="Munidasa M."/>
            <person name="Coyle M."/>
            <person name="Taylor M."/>
            <person name="Puazo M."/>
            <person name="Firestine M."/>
            <person name="Scheel M."/>
            <person name="Javaid M."/>
            <person name="Wang M."/>
            <person name="Li M."/>
            <person name="Tabassum N."/>
            <person name="Saada N."/>
            <person name="Osuji N."/>
            <person name="Aqrawi P."/>
            <person name="Fu Q."/>
            <person name="Thornton R."/>
            <person name="Raj R."/>
            <person name="Goodspeed R."/>
            <person name="Mata R."/>
            <person name="Najjar R."/>
            <person name="Gubbala S."/>
            <person name="Lee S."/>
            <person name="Denson S."/>
            <person name="Patil S."/>
            <person name="Macmil S."/>
            <person name="Qi S."/>
            <person name="Matskevitch T."/>
            <person name="Palculict T."/>
            <person name="Mathew T."/>
            <person name="Vee V."/>
            <person name="Velamala V."/>
            <person name="Korchina V."/>
            <person name="Cai W."/>
            <person name="Liu W."/>
            <person name="Dai W."/>
            <person name="Zou X."/>
            <person name="Zhu Y."/>
            <person name="Zhang Y."/>
            <person name="Wu Y.-Q."/>
            <person name="Xin Y."/>
            <person name="Nazarath L."/>
            <person name="Kovar C."/>
            <person name="Han Y."/>
            <person name="Muzny D."/>
            <person name="Gibbs R."/>
        </authorList>
    </citation>
    <scope>NUCLEOTIDE SEQUENCE [LARGE SCALE GENOMIC DNA]</scope>
    <source>
        <strain evidence="5">Jacobina</strain>
    </source>
</reference>
<name>A0A1B0EYM0_LUTLO</name>
<comment type="similarity">
    <text evidence="1">Belongs to the UPF0046 family.</text>
</comment>
<dbReference type="EnsemblMetazoa" id="LLOJ006009-RA">
    <property type="protein sequence ID" value="LLOJ006009-PA"/>
    <property type="gene ID" value="LLOJ006009"/>
</dbReference>
<dbReference type="EMBL" id="AJWK01019231">
    <property type="status" value="NOT_ANNOTATED_CDS"/>
    <property type="molecule type" value="Genomic_DNA"/>
</dbReference>
<dbReference type="CDD" id="cd07379">
    <property type="entry name" value="MPP_239FB"/>
    <property type="match status" value="1"/>
</dbReference>
<evidence type="ECO:0000313" key="4">
    <source>
        <dbReference type="EnsemblMetazoa" id="LLOJ006009-PA"/>
    </source>
</evidence>
<dbReference type="AlphaFoldDB" id="A0A1B0EYM0"/>
<dbReference type="PANTHER" id="PTHR12905">
    <property type="entry name" value="METALLOPHOSPHOESTERASE"/>
    <property type="match status" value="1"/>
</dbReference>
<evidence type="ECO:0000313" key="3">
    <source>
        <dbReference type="EMBL" id="MBC1172947.1"/>
    </source>
</evidence>
<dbReference type="InterPro" id="IPR029052">
    <property type="entry name" value="Metallo-depent_PP-like"/>
</dbReference>
<dbReference type="EMBL" id="GITU01004244">
    <property type="protein sequence ID" value="MBC1172947.1"/>
    <property type="molecule type" value="Transcribed_RNA"/>
</dbReference>
<dbReference type="EMBL" id="AJWK01019230">
    <property type="status" value="NOT_ANNOTATED_CDS"/>
    <property type="molecule type" value="Genomic_DNA"/>
</dbReference>
<dbReference type="Pfam" id="PF00149">
    <property type="entry name" value="Metallophos"/>
    <property type="match status" value="1"/>
</dbReference>